<dbReference type="EMBL" id="MPJW01000022">
    <property type="protein sequence ID" value="OLU43137.1"/>
    <property type="molecule type" value="Genomic_DNA"/>
</dbReference>
<dbReference type="InterPro" id="IPR027485">
    <property type="entry name" value="AMMECR1_N"/>
</dbReference>
<dbReference type="SUPFAM" id="SSF143447">
    <property type="entry name" value="AMMECR1-like"/>
    <property type="match status" value="1"/>
</dbReference>
<dbReference type="OrthoDB" id="159752at2"/>
<gene>
    <name evidence="2" type="ORF">BO222_00475</name>
</gene>
<accession>A0A1U7NJ97</accession>
<dbReference type="Gene3D" id="3.30.700.20">
    <property type="entry name" value="Hypothetical protein ph0010, domain 1"/>
    <property type="match status" value="1"/>
</dbReference>
<dbReference type="Pfam" id="PF02900">
    <property type="entry name" value="LigB"/>
    <property type="match status" value="1"/>
</dbReference>
<dbReference type="SUPFAM" id="SSF53213">
    <property type="entry name" value="LigB-like"/>
    <property type="match status" value="1"/>
</dbReference>
<sequence>MSYVKSAVMVPHPPLILPRIGKGEEKHIQEIIDAYKQAAKTIVDEKPDTVIIISPHAPSYYDYMQLSSGKSGKGSMAQFGNYEEQFEIQYDTQMVDEISRLADEAGIPAGTLGQQDGTLDHGTMVPLYFLKDLPENTKFIRIGVAGIDNRMHYMLGQLIARAAKDLGRKVAIVASGDLSHCQKAGTHYGYKECGPAYDKKIMDIMSRAAFDELLQISEQEAQDAMVCGQKPFCVMAGALDGLKPETKSLAHSAFFGVGYGVITYNDLNPDASRDFGRQAQEQLNEETRKRMEKEDPWVALARKAINAAILEQEILEVPADLPEELLNTQAGAFVSIHEDGALRGCIGTTEPTRDSLAKEIIFNAIAASTRDPRFPAIAPYELNNLEINVDVLNKAEPIHSIDDLDVKKYGVIVTKDDHRGLLLPDLEGVDTVEKQLSIAKQKAGLSPDEPDCVIERFEVVRHR</sequence>
<keyword evidence="3" id="KW-1185">Reference proteome</keyword>
<feature type="domain" description="AMMECR1" evidence="1">
    <location>
        <begin position="292"/>
        <end position="463"/>
    </location>
</feature>
<dbReference type="InterPro" id="IPR004183">
    <property type="entry name" value="Xdiol_dOase_suB"/>
</dbReference>
<reference evidence="2 3" key="1">
    <citation type="submission" date="2016-11" db="EMBL/GenBank/DDBJ databases">
        <title>Description of two novel members of the family Erysipelotrichaceae: Ileibacterium lipovorans gen. nov., sp. nov. and Dubosiella newyorkensis, gen. nov., sp. nov.</title>
        <authorList>
            <person name="Cox L.M."/>
            <person name="Sohn J."/>
            <person name="Tyrrell K.L."/>
            <person name="Citron D.M."/>
            <person name="Lawson P.A."/>
            <person name="Patel N.B."/>
            <person name="Iizumi T."/>
            <person name="Perez-Perez G.I."/>
            <person name="Goldstein E.J."/>
            <person name="Blaser M.J."/>
        </authorList>
    </citation>
    <scope>NUCLEOTIDE SEQUENCE [LARGE SCALE GENOMIC DNA]</scope>
    <source>
        <strain evidence="2 3">NYU-BL-A3</strain>
    </source>
</reference>
<organism evidence="2 3">
    <name type="scientific">Ileibacterium valens</name>
    <dbReference type="NCBI Taxonomy" id="1862668"/>
    <lineage>
        <taxon>Bacteria</taxon>
        <taxon>Bacillati</taxon>
        <taxon>Bacillota</taxon>
        <taxon>Erysipelotrichia</taxon>
        <taxon>Erysipelotrichales</taxon>
        <taxon>Erysipelotrichaceae</taxon>
        <taxon>Ileibacterium</taxon>
    </lineage>
</organism>
<evidence type="ECO:0000313" key="2">
    <source>
        <dbReference type="EMBL" id="OLU43137.1"/>
    </source>
</evidence>
<dbReference type="PROSITE" id="PS51112">
    <property type="entry name" value="AMMECR1"/>
    <property type="match status" value="1"/>
</dbReference>
<dbReference type="GO" id="GO:0008198">
    <property type="term" value="F:ferrous iron binding"/>
    <property type="evidence" value="ECO:0007669"/>
    <property type="project" value="InterPro"/>
</dbReference>
<comment type="caution">
    <text evidence="2">The sequence shown here is derived from an EMBL/GenBank/DDBJ whole genome shotgun (WGS) entry which is preliminary data.</text>
</comment>
<protein>
    <recommendedName>
        <fullName evidence="1">AMMECR1 domain-containing protein</fullName>
    </recommendedName>
</protein>
<dbReference type="PANTHER" id="PTHR13016:SF0">
    <property type="entry name" value="AMME SYNDROME CANDIDATE GENE 1 PROTEIN"/>
    <property type="match status" value="1"/>
</dbReference>
<dbReference type="InterPro" id="IPR036071">
    <property type="entry name" value="AMMECR1_dom_sf"/>
</dbReference>
<dbReference type="Proteomes" id="UP000186341">
    <property type="component" value="Unassembled WGS sequence"/>
</dbReference>
<dbReference type="RefSeq" id="WP_075817414.1">
    <property type="nucleotide sequence ID" value="NZ_CAPNHH010000076.1"/>
</dbReference>
<evidence type="ECO:0000259" key="1">
    <source>
        <dbReference type="PROSITE" id="PS51112"/>
    </source>
</evidence>
<dbReference type="PANTHER" id="PTHR13016">
    <property type="entry name" value="AMMECR1 HOMOLOG"/>
    <property type="match status" value="1"/>
</dbReference>
<dbReference type="GO" id="GO:0016702">
    <property type="term" value="F:oxidoreductase activity, acting on single donors with incorporation of molecular oxygen, incorporation of two atoms of oxygen"/>
    <property type="evidence" value="ECO:0007669"/>
    <property type="project" value="UniProtKB-ARBA"/>
</dbReference>
<dbReference type="Gene3D" id="3.30.1490.150">
    <property type="entry name" value="Hypothetical protein ph0010, domain 2"/>
    <property type="match status" value="1"/>
</dbReference>
<dbReference type="NCBIfam" id="TIGR04335">
    <property type="entry name" value="AmmeMemoSam_A"/>
    <property type="match status" value="1"/>
</dbReference>
<dbReference type="InterPro" id="IPR027623">
    <property type="entry name" value="AmmeMemoSam_A"/>
</dbReference>
<dbReference type="AlphaFoldDB" id="A0A1U7NJ97"/>
<dbReference type="Gene3D" id="3.40.830.10">
    <property type="entry name" value="LigB-like"/>
    <property type="match status" value="1"/>
</dbReference>
<proteinExistence type="predicted"/>
<name>A0A1U7NJ97_9FIRM</name>
<dbReference type="InterPro" id="IPR023473">
    <property type="entry name" value="AMMECR1"/>
</dbReference>
<dbReference type="InterPro" id="IPR002733">
    <property type="entry name" value="AMMECR1_domain"/>
</dbReference>
<dbReference type="Pfam" id="PF01871">
    <property type="entry name" value="AMMECR1"/>
    <property type="match status" value="1"/>
</dbReference>
<dbReference type="NCBIfam" id="TIGR04336">
    <property type="entry name" value="AmmeMemoSam_B"/>
    <property type="match status" value="1"/>
</dbReference>
<dbReference type="GeneID" id="82201723"/>
<dbReference type="CDD" id="cd07951">
    <property type="entry name" value="ED_3B_N_AMMECR1"/>
    <property type="match status" value="1"/>
</dbReference>
<evidence type="ECO:0000313" key="3">
    <source>
        <dbReference type="Proteomes" id="UP000186341"/>
    </source>
</evidence>